<dbReference type="Gene3D" id="3.10.20.30">
    <property type="match status" value="1"/>
</dbReference>
<comment type="subunit">
    <text evidence="6">Heterotetramer; composed of 2 small (MOCS2A) and 2 large (MOCS2B) subunits.</text>
</comment>
<dbReference type="Proteomes" id="UP000324832">
    <property type="component" value="Unassembled WGS sequence"/>
</dbReference>
<protein>
    <recommendedName>
        <fullName evidence="6">Molybdopterin synthase sulfur carrier subunit</fullName>
    </recommendedName>
    <alternativeName>
        <fullName evidence="6">Molybdenum cofactor synthesis protein 2 small subunit</fullName>
    </alternativeName>
    <alternativeName>
        <fullName evidence="6">Molybdenum cofactor synthesis protein 2A</fullName>
        <shortName evidence="6">MOCS2A</shortName>
    </alternativeName>
    <alternativeName>
        <fullName evidence="6">Sulfur carrier protein MOCS2A</fullName>
    </alternativeName>
</protein>
<evidence type="ECO:0000256" key="4">
    <source>
        <dbReference type="ARBA" id="ARBA00022741"/>
    </source>
</evidence>
<dbReference type="InterPro" id="IPR028887">
    <property type="entry name" value="MOCS2A_euk"/>
</dbReference>
<dbReference type="FunFam" id="3.10.20.30:FF:000010">
    <property type="entry name" value="Molybdopterin synthase sulfur carrier subunit"/>
    <property type="match status" value="1"/>
</dbReference>
<evidence type="ECO:0000313" key="8">
    <source>
        <dbReference type="Proteomes" id="UP000324832"/>
    </source>
</evidence>
<keyword evidence="4 6" id="KW-0547">Nucleotide-binding</keyword>
<keyword evidence="5 6" id="KW-0501">Molybdenum cofactor biosynthesis</keyword>
<comment type="PTM">
    <text evidence="6">C-terminal thiocarboxylation occurs in 2 steps, it is first acyl-adenylated (-COAMP) via the hesA/moeB/thiF part of MOCS3, then thiocarboxylated (-COSH) via the rhodanese domain of MOCS3.</text>
</comment>
<comment type="similarity">
    <text evidence="6">Belongs to the MoaD family. MOCS2A subfamily.</text>
</comment>
<keyword evidence="2 6" id="KW-0963">Cytoplasm</keyword>
<evidence type="ECO:0000256" key="5">
    <source>
        <dbReference type="ARBA" id="ARBA00023150"/>
    </source>
</evidence>
<dbReference type="SUPFAM" id="SSF54285">
    <property type="entry name" value="MoaD/ThiS"/>
    <property type="match status" value="1"/>
</dbReference>
<name>A0A5E4PRN2_9NEOP</name>
<dbReference type="GO" id="GO:0006777">
    <property type="term" value="P:Mo-molybdopterin cofactor biosynthetic process"/>
    <property type="evidence" value="ECO:0007669"/>
    <property type="project" value="UniProtKB-UniRule"/>
</dbReference>
<gene>
    <name evidence="6" type="primary">Mocs2</name>
    <name evidence="7" type="ORF">LSINAPIS_LOCUS1913</name>
</gene>
<dbReference type="EMBL" id="FZQP02000349">
    <property type="protein sequence ID" value="VVC88573.1"/>
    <property type="molecule type" value="Genomic_DNA"/>
</dbReference>
<keyword evidence="8" id="KW-1185">Reference proteome</keyword>
<comment type="pathway">
    <text evidence="1 6">Cofactor biosynthesis; molybdopterin biosynthesis.</text>
</comment>
<comment type="subcellular location">
    <subcellularLocation>
        <location evidence="6">Cytoplasm</location>
    </subcellularLocation>
</comment>
<dbReference type="InterPro" id="IPR044672">
    <property type="entry name" value="MOCS2A"/>
</dbReference>
<feature type="modified residue" description="1-thioglycine; alternate" evidence="6">
    <location>
        <position position="91"/>
    </location>
</feature>
<dbReference type="PANTHER" id="PTHR33359">
    <property type="entry name" value="MOLYBDOPTERIN SYNTHASE SULFUR CARRIER SUBUNIT"/>
    <property type="match status" value="1"/>
</dbReference>
<dbReference type="GO" id="GO:0030366">
    <property type="term" value="F:molybdopterin synthase activity"/>
    <property type="evidence" value="ECO:0007669"/>
    <property type="project" value="UniProtKB-UniRule"/>
</dbReference>
<dbReference type="UniPathway" id="UPA00344"/>
<evidence type="ECO:0000256" key="6">
    <source>
        <dbReference type="HAMAP-Rule" id="MF_03051"/>
    </source>
</evidence>
<evidence type="ECO:0000256" key="1">
    <source>
        <dbReference type="ARBA" id="ARBA00005046"/>
    </source>
</evidence>
<comment type="miscellaneous">
    <text evidence="6">This protein is produced by a bicistronic gene which also produces the large subunit (MOCS2B).</text>
</comment>
<evidence type="ECO:0000313" key="7">
    <source>
        <dbReference type="EMBL" id="VVC88573.1"/>
    </source>
</evidence>
<accession>A0A5E4PRN2</accession>
<dbReference type="InterPro" id="IPR012675">
    <property type="entry name" value="Beta-grasp_dom_sf"/>
</dbReference>
<dbReference type="InterPro" id="IPR003749">
    <property type="entry name" value="ThiS/MoaD-like"/>
</dbReference>
<evidence type="ECO:0000256" key="2">
    <source>
        <dbReference type="ARBA" id="ARBA00022490"/>
    </source>
</evidence>
<feature type="modified residue" description="Glycyl adenylate; alternate" evidence="6">
    <location>
        <position position="91"/>
    </location>
</feature>
<organism evidence="7 8">
    <name type="scientific">Leptidea sinapis</name>
    <dbReference type="NCBI Taxonomy" id="189913"/>
    <lineage>
        <taxon>Eukaryota</taxon>
        <taxon>Metazoa</taxon>
        <taxon>Ecdysozoa</taxon>
        <taxon>Arthropoda</taxon>
        <taxon>Hexapoda</taxon>
        <taxon>Insecta</taxon>
        <taxon>Pterygota</taxon>
        <taxon>Neoptera</taxon>
        <taxon>Endopterygota</taxon>
        <taxon>Lepidoptera</taxon>
        <taxon>Glossata</taxon>
        <taxon>Ditrysia</taxon>
        <taxon>Papilionoidea</taxon>
        <taxon>Pieridae</taxon>
        <taxon>Dismorphiinae</taxon>
        <taxon>Leptidea</taxon>
    </lineage>
</organism>
<dbReference type="Pfam" id="PF02597">
    <property type="entry name" value="ThiS"/>
    <property type="match status" value="1"/>
</dbReference>
<dbReference type="CDD" id="cd00754">
    <property type="entry name" value="Ubl_MoaD"/>
    <property type="match status" value="1"/>
</dbReference>
<evidence type="ECO:0000256" key="3">
    <source>
        <dbReference type="ARBA" id="ARBA00022553"/>
    </source>
</evidence>
<dbReference type="InterPro" id="IPR016155">
    <property type="entry name" value="Mopterin_synth/thiamin_S_b"/>
</dbReference>
<proteinExistence type="inferred from homology"/>
<dbReference type="AlphaFoldDB" id="A0A5E4PRN2"/>
<dbReference type="GO" id="GO:1990133">
    <property type="term" value="C:molybdopterin adenylyltransferase complex"/>
    <property type="evidence" value="ECO:0007669"/>
    <property type="project" value="TreeGrafter"/>
</dbReference>
<dbReference type="GO" id="GO:1990140">
    <property type="term" value="C:molybdopterin synthase complex"/>
    <property type="evidence" value="ECO:0007669"/>
    <property type="project" value="UniProtKB-UniRule"/>
</dbReference>
<sequence>MRNMEIENAVTVKVLFFAKSKELAGTRESRINLPRKVAYSQLLNLITKTYNLEGIKNNILLAKNEEVCSDTRDIEVTEFDSIAVIPPLSGG</sequence>
<dbReference type="GO" id="GO:0000166">
    <property type="term" value="F:nucleotide binding"/>
    <property type="evidence" value="ECO:0007669"/>
    <property type="project" value="UniProtKB-KW"/>
</dbReference>
<keyword evidence="3 6" id="KW-0597">Phosphoprotein</keyword>
<comment type="function">
    <text evidence="6">Acts as a sulfur carrier required for molybdopterin biosynthesis. Component of the molybdopterin synthase complex that catalyzes the conversion of precursor Z into molybdopterin by mediating the incorporation of 2 sulfur atoms into precursor Z to generate a dithiolene group. In the complex, serves as sulfur donor by being thiocarboxylated (-COSH) at its C-terminus by MOCS3. After interaction with MOCS2B, the sulfur is then transferred to precursor Z to form molybdopterin.</text>
</comment>
<dbReference type="HAMAP" id="MF_03051">
    <property type="entry name" value="MOCS2A"/>
    <property type="match status" value="1"/>
</dbReference>
<reference evidence="7 8" key="1">
    <citation type="submission" date="2017-07" db="EMBL/GenBank/DDBJ databases">
        <authorList>
            <person name="Talla V."/>
            <person name="Backstrom N."/>
        </authorList>
    </citation>
    <scope>NUCLEOTIDE SEQUENCE [LARGE SCALE GENOMIC DNA]</scope>
</reference>
<dbReference type="PANTHER" id="PTHR33359:SF1">
    <property type="entry name" value="MOLYBDOPTERIN SYNTHASE SULFUR CARRIER SUBUNIT"/>
    <property type="match status" value="1"/>
</dbReference>